<dbReference type="Pfam" id="PF24626">
    <property type="entry name" value="SH3_Tf2-1"/>
    <property type="match status" value="1"/>
</dbReference>
<gene>
    <name evidence="2" type="ORF">Fmac_028315</name>
</gene>
<dbReference type="InterPro" id="IPR023780">
    <property type="entry name" value="Chromo_domain"/>
</dbReference>
<evidence type="ECO:0000313" key="3">
    <source>
        <dbReference type="Proteomes" id="UP001603857"/>
    </source>
</evidence>
<name>A0ABD1L758_9FABA</name>
<dbReference type="EMBL" id="JBGMDY010000010">
    <property type="protein sequence ID" value="KAL2319346.1"/>
    <property type="molecule type" value="Genomic_DNA"/>
</dbReference>
<keyword evidence="3" id="KW-1185">Reference proteome</keyword>
<dbReference type="InterPro" id="IPR000953">
    <property type="entry name" value="Chromo/chromo_shadow_dom"/>
</dbReference>
<dbReference type="InterPro" id="IPR056924">
    <property type="entry name" value="SH3_Tf2-1"/>
</dbReference>
<dbReference type="PANTHER" id="PTHR46148">
    <property type="entry name" value="CHROMO DOMAIN-CONTAINING PROTEIN"/>
    <property type="match status" value="1"/>
</dbReference>
<dbReference type="Pfam" id="PF00385">
    <property type="entry name" value="Chromo"/>
    <property type="match status" value="1"/>
</dbReference>
<dbReference type="SUPFAM" id="SSF54160">
    <property type="entry name" value="Chromo domain-like"/>
    <property type="match status" value="1"/>
</dbReference>
<sequence>MKRWANLHRRDLHFAIGDWVYVRLRPHRQSFITGHSLGKLQKRFFGPFKATEKIGEVAYRLDLPPTARIHNVFHVSLLRPHLGPHPSPQPLSLPPEIEDNQPVLTPTALLDWKMSTDTSDPQQLVLVQWKGLPLEEASWEPWSQI</sequence>
<dbReference type="Proteomes" id="UP001603857">
    <property type="component" value="Unassembled WGS sequence"/>
</dbReference>
<organism evidence="2 3">
    <name type="scientific">Flemingia macrophylla</name>
    <dbReference type="NCBI Taxonomy" id="520843"/>
    <lineage>
        <taxon>Eukaryota</taxon>
        <taxon>Viridiplantae</taxon>
        <taxon>Streptophyta</taxon>
        <taxon>Embryophyta</taxon>
        <taxon>Tracheophyta</taxon>
        <taxon>Spermatophyta</taxon>
        <taxon>Magnoliopsida</taxon>
        <taxon>eudicotyledons</taxon>
        <taxon>Gunneridae</taxon>
        <taxon>Pentapetalae</taxon>
        <taxon>rosids</taxon>
        <taxon>fabids</taxon>
        <taxon>Fabales</taxon>
        <taxon>Fabaceae</taxon>
        <taxon>Papilionoideae</taxon>
        <taxon>50 kb inversion clade</taxon>
        <taxon>NPAAA clade</taxon>
        <taxon>indigoferoid/millettioid clade</taxon>
        <taxon>Phaseoleae</taxon>
        <taxon>Flemingia</taxon>
    </lineage>
</organism>
<dbReference type="PANTHER" id="PTHR46148:SF54">
    <property type="entry name" value="RETROTRANSPOSON-LIKE PROTEIN"/>
    <property type="match status" value="1"/>
</dbReference>
<feature type="domain" description="Chromo" evidence="1">
    <location>
        <begin position="104"/>
        <end position="145"/>
    </location>
</feature>
<reference evidence="2 3" key="1">
    <citation type="submission" date="2024-08" db="EMBL/GenBank/DDBJ databases">
        <title>Insights into the chromosomal genome structure of Flemingia macrophylla.</title>
        <authorList>
            <person name="Ding Y."/>
            <person name="Zhao Y."/>
            <person name="Bi W."/>
            <person name="Wu M."/>
            <person name="Zhao G."/>
            <person name="Gong Y."/>
            <person name="Li W."/>
            <person name="Zhang P."/>
        </authorList>
    </citation>
    <scope>NUCLEOTIDE SEQUENCE [LARGE SCALE GENOMIC DNA]</scope>
    <source>
        <strain evidence="2">DYQJB</strain>
        <tissue evidence="2">Leaf</tissue>
    </source>
</reference>
<dbReference type="InterPro" id="IPR016197">
    <property type="entry name" value="Chromo-like_dom_sf"/>
</dbReference>
<protein>
    <recommendedName>
        <fullName evidence="1">Chromo domain-containing protein</fullName>
    </recommendedName>
</protein>
<accession>A0ABD1L758</accession>
<dbReference type="PROSITE" id="PS50013">
    <property type="entry name" value="CHROMO_2"/>
    <property type="match status" value="1"/>
</dbReference>
<proteinExistence type="predicted"/>
<evidence type="ECO:0000313" key="2">
    <source>
        <dbReference type="EMBL" id="KAL2319346.1"/>
    </source>
</evidence>
<evidence type="ECO:0000259" key="1">
    <source>
        <dbReference type="PROSITE" id="PS50013"/>
    </source>
</evidence>
<comment type="caution">
    <text evidence="2">The sequence shown here is derived from an EMBL/GenBank/DDBJ whole genome shotgun (WGS) entry which is preliminary data.</text>
</comment>
<dbReference type="AlphaFoldDB" id="A0ABD1L758"/>